<reference evidence="1" key="2">
    <citation type="submission" date="2023-06" db="EMBL/GenBank/DDBJ databases">
        <authorList>
            <consortium name="Lawrence Berkeley National Laboratory"/>
            <person name="Haridas S."/>
            <person name="Hensen N."/>
            <person name="Bonometti L."/>
            <person name="Westerberg I."/>
            <person name="Brannstrom I.O."/>
            <person name="Guillou S."/>
            <person name="Cros-Aarteil S."/>
            <person name="Calhoun S."/>
            <person name="Kuo A."/>
            <person name="Mondo S."/>
            <person name="Pangilinan J."/>
            <person name="Riley R."/>
            <person name="Labutti K."/>
            <person name="Andreopoulos B."/>
            <person name="Lipzen A."/>
            <person name="Chen C."/>
            <person name="Yanf M."/>
            <person name="Daum C."/>
            <person name="Ng V."/>
            <person name="Clum A."/>
            <person name="Steindorff A."/>
            <person name="Ohm R."/>
            <person name="Martin F."/>
            <person name="Silar P."/>
            <person name="Natvig D."/>
            <person name="Lalanne C."/>
            <person name="Gautier V."/>
            <person name="Ament-Velasquez S.L."/>
            <person name="Kruys A."/>
            <person name="Hutchinson M.I."/>
            <person name="Powell A.J."/>
            <person name="Barry K."/>
            <person name="Miller A.N."/>
            <person name="Grigoriev I.V."/>
            <person name="Debuchy R."/>
            <person name="Gladieux P."/>
            <person name="Thoren M.H."/>
            <person name="Johannesson H."/>
        </authorList>
    </citation>
    <scope>NUCLEOTIDE SEQUENCE</scope>
    <source>
        <strain evidence="1">CBS 314.62</strain>
    </source>
</reference>
<protein>
    <submittedName>
        <fullName evidence="1">Uncharacterized protein</fullName>
    </submittedName>
</protein>
<keyword evidence="2" id="KW-1185">Reference proteome</keyword>
<organism evidence="1 2">
    <name type="scientific">Podospora appendiculata</name>
    <dbReference type="NCBI Taxonomy" id="314037"/>
    <lineage>
        <taxon>Eukaryota</taxon>
        <taxon>Fungi</taxon>
        <taxon>Dikarya</taxon>
        <taxon>Ascomycota</taxon>
        <taxon>Pezizomycotina</taxon>
        <taxon>Sordariomycetes</taxon>
        <taxon>Sordariomycetidae</taxon>
        <taxon>Sordariales</taxon>
        <taxon>Podosporaceae</taxon>
        <taxon>Podospora</taxon>
    </lineage>
</organism>
<name>A0AAE0X091_9PEZI</name>
<comment type="caution">
    <text evidence="1">The sequence shown here is derived from an EMBL/GenBank/DDBJ whole genome shotgun (WGS) entry which is preliminary data.</text>
</comment>
<dbReference type="Proteomes" id="UP001270362">
    <property type="component" value="Unassembled WGS sequence"/>
</dbReference>
<dbReference type="EMBL" id="JAULSO010000005">
    <property type="protein sequence ID" value="KAK3682056.1"/>
    <property type="molecule type" value="Genomic_DNA"/>
</dbReference>
<sequence>MSLTIGEVAGLINVGILFCNRFAWWNQDGQLRSNMLLTLHEVLSPIGLSEGVQSNKLVNATFAYAPDPSVFGEATFSRDNYVIFRTCVNGARPCPGVELETEHEDGGRVVNSTLVPENITDCFSSGVSSPGDLRSSSFDIEFRQFSWSEQRLNPFNIDWQSPVQNTYATYEDHVIKYGYSNPEGHGLLRFDSRLRDASTVFTNRVVQEFNSTGNSRGNWTITPEALKMTSSDFLSLVWIYTQETGLTTMEQPNDDQLDASPIASDGNGTRTDPAVESCLNKCTIAHVDCLANTCGLTVNFLKDAKSKPSIVIPFVICYYFVPAPIKVRFSYNDTGGGPSLSGLRVLDVSPKKYDRDEDRPLWAVENLGSNWTIKEISLQWGIISKEASLKYADGTRTLRSEKLLLPVFLEDGYNGNGWGNSLERQESLT</sequence>
<gene>
    <name evidence="1" type="ORF">B0T22DRAFT_444303</name>
</gene>
<evidence type="ECO:0000313" key="1">
    <source>
        <dbReference type="EMBL" id="KAK3682056.1"/>
    </source>
</evidence>
<evidence type="ECO:0000313" key="2">
    <source>
        <dbReference type="Proteomes" id="UP001270362"/>
    </source>
</evidence>
<accession>A0AAE0X091</accession>
<proteinExistence type="predicted"/>
<dbReference type="AlphaFoldDB" id="A0AAE0X091"/>
<reference evidence="1" key="1">
    <citation type="journal article" date="2023" name="Mol. Phylogenet. Evol.">
        <title>Genome-scale phylogeny and comparative genomics of the fungal order Sordariales.</title>
        <authorList>
            <person name="Hensen N."/>
            <person name="Bonometti L."/>
            <person name="Westerberg I."/>
            <person name="Brannstrom I.O."/>
            <person name="Guillou S."/>
            <person name="Cros-Aarteil S."/>
            <person name="Calhoun S."/>
            <person name="Haridas S."/>
            <person name="Kuo A."/>
            <person name="Mondo S."/>
            <person name="Pangilinan J."/>
            <person name="Riley R."/>
            <person name="LaButti K."/>
            <person name="Andreopoulos B."/>
            <person name="Lipzen A."/>
            <person name="Chen C."/>
            <person name="Yan M."/>
            <person name="Daum C."/>
            <person name="Ng V."/>
            <person name="Clum A."/>
            <person name="Steindorff A."/>
            <person name="Ohm R.A."/>
            <person name="Martin F."/>
            <person name="Silar P."/>
            <person name="Natvig D.O."/>
            <person name="Lalanne C."/>
            <person name="Gautier V."/>
            <person name="Ament-Velasquez S.L."/>
            <person name="Kruys A."/>
            <person name="Hutchinson M.I."/>
            <person name="Powell A.J."/>
            <person name="Barry K."/>
            <person name="Miller A.N."/>
            <person name="Grigoriev I.V."/>
            <person name="Debuchy R."/>
            <person name="Gladieux P."/>
            <person name="Hiltunen Thoren M."/>
            <person name="Johannesson H."/>
        </authorList>
    </citation>
    <scope>NUCLEOTIDE SEQUENCE</scope>
    <source>
        <strain evidence="1">CBS 314.62</strain>
    </source>
</reference>